<evidence type="ECO:0000313" key="1">
    <source>
        <dbReference type="EMBL" id="EAZ88709.1"/>
    </source>
</evidence>
<gene>
    <name evidence="1" type="ORF">CY0110_14290</name>
</gene>
<dbReference type="RefSeq" id="WP_008278211.1">
    <property type="nucleotide sequence ID" value="NZ_AAXW01000070.1"/>
</dbReference>
<accession>A3IXV1</accession>
<comment type="caution">
    <text evidence="1">The sequence shown here is derived from an EMBL/GenBank/DDBJ whole genome shotgun (WGS) entry which is preliminary data.</text>
</comment>
<reference evidence="1 2" key="1">
    <citation type="submission" date="2007-03" db="EMBL/GenBank/DDBJ databases">
        <authorList>
            <person name="Stal L."/>
            <person name="Ferriera S."/>
            <person name="Johnson J."/>
            <person name="Kravitz S."/>
            <person name="Beeson K."/>
            <person name="Sutton G."/>
            <person name="Rogers Y.-H."/>
            <person name="Friedman R."/>
            <person name="Frazier M."/>
            <person name="Venter J.C."/>
        </authorList>
    </citation>
    <scope>NUCLEOTIDE SEQUENCE [LARGE SCALE GENOMIC DNA]</scope>
    <source>
        <strain evidence="1 2">CCY0110</strain>
    </source>
</reference>
<proteinExistence type="predicted"/>
<name>A3IXV1_9CHRO</name>
<organism evidence="1 2">
    <name type="scientific">Crocosphaera chwakensis CCY0110</name>
    <dbReference type="NCBI Taxonomy" id="391612"/>
    <lineage>
        <taxon>Bacteria</taxon>
        <taxon>Bacillati</taxon>
        <taxon>Cyanobacteriota</taxon>
        <taxon>Cyanophyceae</taxon>
        <taxon>Oscillatoriophycideae</taxon>
        <taxon>Chroococcales</taxon>
        <taxon>Aphanothecaceae</taxon>
        <taxon>Crocosphaera</taxon>
        <taxon>Crocosphaera chwakensis</taxon>
    </lineage>
</organism>
<dbReference type="EMBL" id="AAXW01000070">
    <property type="protein sequence ID" value="EAZ88709.1"/>
    <property type="molecule type" value="Genomic_DNA"/>
</dbReference>
<dbReference type="Proteomes" id="UP000003781">
    <property type="component" value="Unassembled WGS sequence"/>
</dbReference>
<keyword evidence="2" id="KW-1185">Reference proteome</keyword>
<evidence type="ECO:0000313" key="2">
    <source>
        <dbReference type="Proteomes" id="UP000003781"/>
    </source>
</evidence>
<sequence length="69" mass="7813">MVWVDNSNEDKVEKYVQQILDILPDNEQIRQAVLAKLTERVLNTDSLEGVSLLQEKASSQKGESKKVGR</sequence>
<dbReference type="AlphaFoldDB" id="A3IXV1"/>
<protein>
    <submittedName>
        <fullName evidence="1">Uncharacterized protein</fullName>
    </submittedName>
</protein>